<dbReference type="GO" id="GO:0016874">
    <property type="term" value="F:ligase activity"/>
    <property type="evidence" value="ECO:0007669"/>
    <property type="project" value="UniProtKB-KW"/>
</dbReference>
<dbReference type="AlphaFoldDB" id="A0AAE1LJD7"/>
<evidence type="ECO:0000313" key="2">
    <source>
        <dbReference type="Proteomes" id="UP001219518"/>
    </source>
</evidence>
<dbReference type="Proteomes" id="UP001219518">
    <property type="component" value="Unassembled WGS sequence"/>
</dbReference>
<dbReference type="Gene3D" id="3.10.20.10">
    <property type="match status" value="1"/>
</dbReference>
<proteinExistence type="predicted"/>
<evidence type="ECO:0000313" key="1">
    <source>
        <dbReference type="EMBL" id="KAK3920779.1"/>
    </source>
</evidence>
<protein>
    <submittedName>
        <fullName evidence="1">Leucine--tRNA ligase</fullName>
    </submittedName>
</protein>
<organism evidence="1 2">
    <name type="scientific">Frankliniella fusca</name>
    <dbReference type="NCBI Taxonomy" id="407009"/>
    <lineage>
        <taxon>Eukaryota</taxon>
        <taxon>Metazoa</taxon>
        <taxon>Ecdysozoa</taxon>
        <taxon>Arthropoda</taxon>
        <taxon>Hexapoda</taxon>
        <taxon>Insecta</taxon>
        <taxon>Pterygota</taxon>
        <taxon>Neoptera</taxon>
        <taxon>Paraneoptera</taxon>
        <taxon>Thysanoptera</taxon>
        <taxon>Terebrantia</taxon>
        <taxon>Thripoidea</taxon>
        <taxon>Thripidae</taxon>
        <taxon>Frankliniella</taxon>
    </lineage>
</organism>
<sequence length="309" mass="34308">MYLVKVISQDRKNKVFVKAGRLESEGCRKLKLADLANTTFQVYQEDDGTLIDDDAVFEAICEEAKTNQQKLGVMILPSGVNWSTVNSNGGWTSSSTDSESSASSESSELACLDSSPSRLNSNEIVTGGFPISTITQFLDPLVEILDKSTNQLLPLSSDDNVLEAAKGANGYPRIVEQRYCLLCQMHYLWCVSNSRTSTTEFFAGDSLCDPNAEEFVVVLVGKIAVRVTDAIEAVLVLLLSYYNFNFCYHPKLQSTLEFFQRFFLEVNPPPENGNKRAKQKRIVGHIDAKVKSLAQKLADYSSLWSLESH</sequence>
<keyword evidence="2" id="KW-1185">Reference proteome</keyword>
<reference evidence="1" key="1">
    <citation type="submission" date="2021-07" db="EMBL/GenBank/DDBJ databases">
        <authorList>
            <person name="Catto M.A."/>
            <person name="Jacobson A."/>
            <person name="Kennedy G."/>
            <person name="Labadie P."/>
            <person name="Hunt B.G."/>
            <person name="Srinivasan R."/>
        </authorList>
    </citation>
    <scope>NUCLEOTIDE SEQUENCE</scope>
    <source>
        <strain evidence="1">PL_HMW_Pooled</strain>
        <tissue evidence="1">Head</tissue>
    </source>
</reference>
<accession>A0AAE1LJD7</accession>
<name>A0AAE1LJD7_9NEOP</name>
<keyword evidence="1" id="KW-0436">Ligase</keyword>
<reference evidence="1" key="2">
    <citation type="journal article" date="2023" name="BMC Genomics">
        <title>Pest status, molecular evolution, and epigenetic factors derived from the genome assembly of Frankliniella fusca, a thysanopteran phytovirus vector.</title>
        <authorList>
            <person name="Catto M.A."/>
            <person name="Labadie P.E."/>
            <person name="Jacobson A.L."/>
            <person name="Kennedy G.G."/>
            <person name="Srinivasan R."/>
            <person name="Hunt B.G."/>
        </authorList>
    </citation>
    <scope>NUCLEOTIDE SEQUENCE</scope>
    <source>
        <strain evidence="1">PL_HMW_Pooled</strain>
    </source>
</reference>
<comment type="caution">
    <text evidence="1">The sequence shown here is derived from an EMBL/GenBank/DDBJ whole genome shotgun (WGS) entry which is preliminary data.</text>
</comment>
<dbReference type="EMBL" id="JAHWGI010001022">
    <property type="protein sequence ID" value="KAK3920779.1"/>
    <property type="molecule type" value="Genomic_DNA"/>
</dbReference>
<gene>
    <name evidence="1" type="ORF">KUF71_010016</name>
</gene>